<dbReference type="GO" id="GO:0050660">
    <property type="term" value="F:flavin adenine dinucleotide binding"/>
    <property type="evidence" value="ECO:0007669"/>
    <property type="project" value="InterPro"/>
</dbReference>
<dbReference type="Pfam" id="PF00441">
    <property type="entry name" value="Acyl-CoA_dh_1"/>
    <property type="match status" value="1"/>
</dbReference>
<evidence type="ECO:0000259" key="8">
    <source>
        <dbReference type="Pfam" id="PF02770"/>
    </source>
</evidence>
<evidence type="ECO:0000256" key="2">
    <source>
        <dbReference type="ARBA" id="ARBA00009347"/>
    </source>
</evidence>
<comment type="cofactor">
    <cofactor evidence="1 6">
        <name>FAD</name>
        <dbReference type="ChEBI" id="CHEBI:57692"/>
    </cofactor>
</comment>
<comment type="caution">
    <text evidence="10">The sequence shown here is derived from an EMBL/GenBank/DDBJ whole genome shotgun (WGS) entry which is preliminary data.</text>
</comment>
<evidence type="ECO:0000256" key="1">
    <source>
        <dbReference type="ARBA" id="ARBA00001974"/>
    </source>
</evidence>
<dbReference type="Gene3D" id="2.40.110.10">
    <property type="entry name" value="Butyryl-CoA Dehydrogenase, subunit A, domain 2"/>
    <property type="match status" value="1"/>
</dbReference>
<dbReference type="InterPro" id="IPR009100">
    <property type="entry name" value="AcylCoA_DH/oxidase_NM_dom_sf"/>
</dbReference>
<dbReference type="SUPFAM" id="SSF47203">
    <property type="entry name" value="Acyl-CoA dehydrogenase C-terminal domain-like"/>
    <property type="match status" value="1"/>
</dbReference>
<keyword evidence="4 6" id="KW-0274">FAD</keyword>
<dbReference type="Gene3D" id="1.10.540.10">
    <property type="entry name" value="Acyl-CoA dehydrogenase/oxidase, N-terminal domain"/>
    <property type="match status" value="1"/>
</dbReference>
<evidence type="ECO:0000313" key="11">
    <source>
        <dbReference type="Proteomes" id="UP000469215"/>
    </source>
</evidence>
<dbReference type="InterPro" id="IPR036250">
    <property type="entry name" value="AcylCo_DH-like_C"/>
</dbReference>
<keyword evidence="5 6" id="KW-0560">Oxidoreductase</keyword>
<dbReference type="InterPro" id="IPR046373">
    <property type="entry name" value="Acyl-CoA_Oxase/DH_mid-dom_sf"/>
</dbReference>
<dbReference type="PROSITE" id="PS00073">
    <property type="entry name" value="ACYL_COA_DH_2"/>
    <property type="match status" value="1"/>
</dbReference>
<dbReference type="Pfam" id="PF02771">
    <property type="entry name" value="Acyl-CoA_dh_N"/>
    <property type="match status" value="1"/>
</dbReference>
<evidence type="ECO:0000259" key="7">
    <source>
        <dbReference type="Pfam" id="PF00441"/>
    </source>
</evidence>
<dbReference type="InterPro" id="IPR006089">
    <property type="entry name" value="Acyl-CoA_DH_CS"/>
</dbReference>
<dbReference type="SUPFAM" id="SSF56645">
    <property type="entry name" value="Acyl-CoA dehydrogenase NM domain-like"/>
    <property type="match status" value="1"/>
</dbReference>
<evidence type="ECO:0000313" key="10">
    <source>
        <dbReference type="EMBL" id="MYM19535.1"/>
    </source>
</evidence>
<accession>A0A6N9H6K8</accession>
<evidence type="ECO:0000259" key="9">
    <source>
        <dbReference type="Pfam" id="PF02771"/>
    </source>
</evidence>
<dbReference type="FunFam" id="2.40.110.10:FF:000002">
    <property type="entry name" value="Acyl-CoA dehydrogenase fadE12"/>
    <property type="match status" value="1"/>
</dbReference>
<reference evidence="10 11" key="1">
    <citation type="submission" date="2020-01" db="EMBL/GenBank/DDBJ databases">
        <authorList>
            <person name="Deng T."/>
        </authorList>
    </citation>
    <scope>NUCLEOTIDE SEQUENCE [LARGE SCALE GENOMIC DNA]</scope>
    <source>
        <strain evidence="10 11">5221</strain>
    </source>
</reference>
<dbReference type="Gene3D" id="1.20.140.10">
    <property type="entry name" value="Butyryl-CoA Dehydrogenase, subunit A, domain 3"/>
    <property type="match status" value="1"/>
</dbReference>
<dbReference type="PANTHER" id="PTHR43884:SF12">
    <property type="entry name" value="ISOVALERYL-COA DEHYDROGENASE, MITOCHONDRIAL-RELATED"/>
    <property type="match status" value="1"/>
</dbReference>
<protein>
    <submittedName>
        <fullName evidence="10">Acyl-CoA dehydrogenase</fullName>
    </submittedName>
</protein>
<dbReference type="InterPro" id="IPR009075">
    <property type="entry name" value="AcylCo_DH/oxidase_C"/>
</dbReference>
<evidence type="ECO:0000256" key="6">
    <source>
        <dbReference type="RuleBase" id="RU362125"/>
    </source>
</evidence>
<dbReference type="GO" id="GO:0003995">
    <property type="term" value="F:acyl-CoA dehydrogenase activity"/>
    <property type="evidence" value="ECO:0007669"/>
    <property type="project" value="InterPro"/>
</dbReference>
<dbReference type="PANTHER" id="PTHR43884">
    <property type="entry name" value="ACYL-COA DEHYDROGENASE"/>
    <property type="match status" value="1"/>
</dbReference>
<dbReference type="InterPro" id="IPR006091">
    <property type="entry name" value="Acyl-CoA_Oxase/DH_mid-dom"/>
</dbReference>
<dbReference type="AlphaFoldDB" id="A0A6N9H6K8"/>
<keyword evidence="3 6" id="KW-0285">Flavoprotein</keyword>
<comment type="similarity">
    <text evidence="2 6">Belongs to the acyl-CoA dehydrogenase family.</text>
</comment>
<dbReference type="FunFam" id="1.20.140.10:FF:000001">
    <property type="entry name" value="Acyl-CoA dehydrogenase"/>
    <property type="match status" value="1"/>
</dbReference>
<feature type="domain" description="Acyl-CoA dehydrogenase/oxidase N-terminal" evidence="9">
    <location>
        <begin position="8"/>
        <end position="121"/>
    </location>
</feature>
<feature type="domain" description="Acyl-CoA dehydrogenase/oxidase C-terminal" evidence="7">
    <location>
        <begin position="233"/>
        <end position="380"/>
    </location>
</feature>
<dbReference type="Pfam" id="PF02770">
    <property type="entry name" value="Acyl-CoA_dh_M"/>
    <property type="match status" value="1"/>
</dbReference>
<sequence length="389" mass="42099">MKRTLYDADHEAYRETVARFLDAEVAPHLAQWEADKRTDRAMWKAAADAGIIGASIAEEYGGGGVEDFRFDMVRAEEIAKRGLSSATGGWGVSDGIVPGYFAAFGSEEQKRRYLPGLAAGELIGAIAMTEPGAGSDLQNIRTKAVRDGEDWVISGAKTFITNGQNCDFVIVVARTNAEAPGAHGTSLFIVDADAQGFSRGRNLDKVGLAAQDTSELSFDEVRVGPGALLGQEGEGFIHLMVNLPYERLSIAMGGLAGARAVLGWTGEYVFSREAFGQTIGDFQNTQFTLAELETRVDALEAYVDRCALALNADELTAVEAAKAKLLGSELQIEVTNRCLQLFGGYGFMLEYPIGRAFRDSRIQSIYGGSSEVMKYIVGKDLKKRYTPKR</sequence>
<evidence type="ECO:0000256" key="5">
    <source>
        <dbReference type="ARBA" id="ARBA00023002"/>
    </source>
</evidence>
<dbReference type="InterPro" id="IPR037069">
    <property type="entry name" value="AcylCoA_DH/ox_N_sf"/>
</dbReference>
<proteinExistence type="inferred from homology"/>
<name>A0A6N9H6K8_9MICO</name>
<evidence type="ECO:0000256" key="4">
    <source>
        <dbReference type="ARBA" id="ARBA00022827"/>
    </source>
</evidence>
<dbReference type="InterPro" id="IPR013786">
    <property type="entry name" value="AcylCoA_DH/ox_N"/>
</dbReference>
<evidence type="ECO:0000256" key="3">
    <source>
        <dbReference type="ARBA" id="ARBA00022630"/>
    </source>
</evidence>
<gene>
    <name evidence="10" type="ORF">GSY69_06015</name>
</gene>
<dbReference type="Proteomes" id="UP000469215">
    <property type="component" value="Unassembled WGS sequence"/>
</dbReference>
<organism evidence="10 11">
    <name type="scientific">Brevibacterium rongguiense</name>
    <dbReference type="NCBI Taxonomy" id="2695267"/>
    <lineage>
        <taxon>Bacteria</taxon>
        <taxon>Bacillati</taxon>
        <taxon>Actinomycetota</taxon>
        <taxon>Actinomycetes</taxon>
        <taxon>Micrococcales</taxon>
        <taxon>Brevibacteriaceae</taxon>
        <taxon>Brevibacterium</taxon>
    </lineage>
</organism>
<dbReference type="EMBL" id="WWEQ01000018">
    <property type="protein sequence ID" value="MYM19535.1"/>
    <property type="molecule type" value="Genomic_DNA"/>
</dbReference>
<dbReference type="RefSeq" id="WP_160952965.1">
    <property type="nucleotide sequence ID" value="NZ_WWEQ01000018.1"/>
</dbReference>
<keyword evidence="11" id="KW-1185">Reference proteome</keyword>
<feature type="domain" description="Acyl-CoA oxidase/dehydrogenase middle" evidence="8">
    <location>
        <begin position="125"/>
        <end position="221"/>
    </location>
</feature>